<dbReference type="Pfam" id="PF00560">
    <property type="entry name" value="LRR_1"/>
    <property type="match status" value="8"/>
</dbReference>
<dbReference type="SMART" id="SM00369">
    <property type="entry name" value="LRR_TYP"/>
    <property type="match status" value="6"/>
</dbReference>
<sequence>MESRNETIVDVQVEGSIDGDGGLGGDVKVRVDFDSEAAVSGQLIVECLLVAGFAAWNSEWSRRVLDYILEIQQAGVKKCIFFPTFSLVRPTTTKRKLQCLWKMGTRPYPPLMTVLGPGWRLLLVGLRLICLTPLLCAFPPAPDTITLLRFKEQLVADPSGQLTNTWNTNSLDARGCPENWSGVICSADGTVVIVNLQNLALQGELKSGTLGNLSGLTYLSLANNSLKGTLPDDLGSLANLREMILSDNCFEGTIPRSFLRLSQTLWNLSLAGNLLTGPIPDELGDISCLAGLDLSRNQLSGNIPGSFVKLESLVSINLSINHLDGKLPIGLSNLVQLESLDIHLNQLSGNIDPALLTMNKTRFVDLSSNKFTGLLPWSVDSSIRALTIIEHFNLSHNKLSGSLSKVGVLFPSALRVLDVSYNELDGELPSFQFATFLTSLKLGNNAFTGSVPDALLTNPSLLLEELDISDNQLTGSIVAITSQLLRRLNLSNNKFTGTLPEKLGECESVDLSGNYLHGNLLAIENWGQSLKWLDLSSNQFIGVLPKMDLSNLYRLTYLNLSHNGLTGLVPSEYGSSRSLQVLDLSFNLLEGELPLELFYASISDLLLSSNRLTGQVPLRHVSTSSPGLNLTNSPRSSVQVLAGTEAVSPLTVLDLSANNFSGPIPDRIHAFANLRILNLSCNQLIGSLSGIPELSELQDLDLSRNKLSGHLPSHLPPSLAVLNVSYNQFTGLIPFDLTRFGKSAFFPGNDFLSWPPITPAPGRFPGQVNVTRCGSKLSSGMKAGLIGGCTVGAALIVGACLFIYFRSAGKTKNQSAGSVINGCQGFVTSGRSVSVSGTNSPDLEKGVCASRGSMQGAAGRSTCESPKVNGSSTDVKVVGGNIIDGDLLGGRSHRLPPVTEQYLLSPEHLLATKVPPEHSVDMKCIVGSHHLVGDIYFLDKSLTFSAADLSSAPAKMLGKSSHGTSFKAAIGSGLVLTVKWLKTGIAKCKREFAVEIRKMGNVKHHNVVSVRGYYWGPLEYEKLVFSDYVGGGSLAARLNESRENPGRGLHTLPEQSDIGKQHGLIERKYAPLSWQQRLRIAVDVARGLTYLHVQHRWPHGNLKAMNVLLRDEPNFGACISDFSIHRLLTSAGTANQLLNSGALGYRAPELAAAKNPRPSLSSDVFSFGVILMELITGKSAGDIIFGNSGVVDLPDWVRLVANEGHAIDCYDTALVGIDRDLEPPRGIEEILSVSLKCVATLASRPSIRTVYDELAAIIPD</sequence>
<dbReference type="Pfam" id="PF08263">
    <property type="entry name" value="LRRNT_2"/>
    <property type="match status" value="1"/>
</dbReference>
<name>A0ABD3H4R8_9MARC</name>
<dbReference type="EMBL" id="JBJQOH010000005">
    <property type="protein sequence ID" value="KAL3686273.1"/>
    <property type="molecule type" value="Genomic_DNA"/>
</dbReference>
<keyword evidence="2" id="KW-0597">Phosphoprotein</keyword>
<comment type="subcellular location">
    <subcellularLocation>
        <location evidence="1">Membrane</location>
        <topology evidence="1">Single-pass membrane protein</topology>
    </subcellularLocation>
</comment>
<keyword evidence="4 12" id="KW-0812">Transmembrane</keyword>
<dbReference type="SUPFAM" id="SSF56112">
    <property type="entry name" value="Protein kinase-like (PK-like)"/>
    <property type="match status" value="1"/>
</dbReference>
<keyword evidence="5" id="KW-0732">Signal</keyword>
<dbReference type="PANTHER" id="PTHR48003">
    <property type="entry name" value="OS07G0626500 PROTEIN"/>
    <property type="match status" value="1"/>
</dbReference>
<evidence type="ECO:0000256" key="1">
    <source>
        <dbReference type="ARBA" id="ARBA00004167"/>
    </source>
</evidence>
<dbReference type="SUPFAM" id="SSF52058">
    <property type="entry name" value="L domain-like"/>
    <property type="match status" value="1"/>
</dbReference>
<evidence type="ECO:0000256" key="3">
    <source>
        <dbReference type="ARBA" id="ARBA00022614"/>
    </source>
</evidence>
<keyword evidence="3" id="KW-0433">Leucine-rich repeat</keyword>
<evidence type="ECO:0000256" key="11">
    <source>
        <dbReference type="ARBA" id="ARBA00023170"/>
    </source>
</evidence>
<protein>
    <recommendedName>
        <fullName evidence="13">Protein kinase domain-containing protein</fullName>
    </recommendedName>
</protein>
<keyword evidence="8" id="KW-0067">ATP-binding</keyword>
<organism evidence="14 15">
    <name type="scientific">Riccia sorocarpa</name>
    <dbReference type="NCBI Taxonomy" id="122646"/>
    <lineage>
        <taxon>Eukaryota</taxon>
        <taxon>Viridiplantae</taxon>
        <taxon>Streptophyta</taxon>
        <taxon>Embryophyta</taxon>
        <taxon>Marchantiophyta</taxon>
        <taxon>Marchantiopsida</taxon>
        <taxon>Marchantiidae</taxon>
        <taxon>Marchantiales</taxon>
        <taxon>Ricciaceae</taxon>
        <taxon>Riccia</taxon>
    </lineage>
</organism>
<evidence type="ECO:0000256" key="8">
    <source>
        <dbReference type="ARBA" id="ARBA00022840"/>
    </source>
</evidence>
<keyword evidence="11" id="KW-0675">Receptor</keyword>
<evidence type="ECO:0000259" key="13">
    <source>
        <dbReference type="PROSITE" id="PS50011"/>
    </source>
</evidence>
<keyword evidence="10 12" id="KW-0472">Membrane</keyword>
<dbReference type="AlphaFoldDB" id="A0ABD3H4R8"/>
<dbReference type="PROSITE" id="PS51450">
    <property type="entry name" value="LRR"/>
    <property type="match status" value="1"/>
</dbReference>
<evidence type="ECO:0000256" key="5">
    <source>
        <dbReference type="ARBA" id="ARBA00022729"/>
    </source>
</evidence>
<evidence type="ECO:0000256" key="7">
    <source>
        <dbReference type="ARBA" id="ARBA00022741"/>
    </source>
</evidence>
<dbReference type="GO" id="GO:0016020">
    <property type="term" value="C:membrane"/>
    <property type="evidence" value="ECO:0007669"/>
    <property type="project" value="UniProtKB-SubCell"/>
</dbReference>
<accession>A0ABD3H4R8</accession>
<feature type="domain" description="Protein kinase" evidence="13">
    <location>
        <begin position="951"/>
        <end position="1260"/>
    </location>
</feature>
<feature type="transmembrane region" description="Helical" evidence="12">
    <location>
        <begin position="783"/>
        <end position="805"/>
    </location>
</feature>
<dbReference type="PANTHER" id="PTHR48003:SF5">
    <property type="entry name" value="OS07G0626500 PROTEIN"/>
    <property type="match status" value="1"/>
</dbReference>
<dbReference type="InterPro" id="IPR032675">
    <property type="entry name" value="LRR_dom_sf"/>
</dbReference>
<dbReference type="SUPFAM" id="SSF52047">
    <property type="entry name" value="RNI-like"/>
    <property type="match status" value="1"/>
</dbReference>
<evidence type="ECO:0000256" key="6">
    <source>
        <dbReference type="ARBA" id="ARBA00022737"/>
    </source>
</evidence>
<keyword evidence="6" id="KW-0677">Repeat</keyword>
<evidence type="ECO:0000256" key="12">
    <source>
        <dbReference type="SAM" id="Phobius"/>
    </source>
</evidence>
<evidence type="ECO:0000313" key="15">
    <source>
        <dbReference type="Proteomes" id="UP001633002"/>
    </source>
</evidence>
<dbReference type="InterPro" id="IPR011009">
    <property type="entry name" value="Kinase-like_dom_sf"/>
</dbReference>
<dbReference type="InterPro" id="IPR013210">
    <property type="entry name" value="LRR_N_plant-typ"/>
</dbReference>
<keyword evidence="15" id="KW-1185">Reference proteome</keyword>
<keyword evidence="7" id="KW-0547">Nucleotide-binding</keyword>
<evidence type="ECO:0000313" key="14">
    <source>
        <dbReference type="EMBL" id="KAL3686273.1"/>
    </source>
</evidence>
<evidence type="ECO:0000256" key="4">
    <source>
        <dbReference type="ARBA" id="ARBA00022692"/>
    </source>
</evidence>
<dbReference type="InterPro" id="IPR000719">
    <property type="entry name" value="Prot_kinase_dom"/>
</dbReference>
<dbReference type="InterPro" id="IPR001245">
    <property type="entry name" value="Ser-Thr/Tyr_kinase_cat_dom"/>
</dbReference>
<dbReference type="FunFam" id="3.30.200.20:FF:000486">
    <property type="entry name" value="Leucine-rich repeat receptor-like protein kinase"/>
    <property type="match status" value="1"/>
</dbReference>
<proteinExistence type="predicted"/>
<dbReference type="SMART" id="SM00364">
    <property type="entry name" value="LRR_BAC"/>
    <property type="match status" value="5"/>
</dbReference>
<dbReference type="InterPro" id="IPR053059">
    <property type="entry name" value="Inactive_SerThr-Kinase_ABA"/>
</dbReference>
<gene>
    <name evidence="14" type="ORF">R1sor_008847</name>
</gene>
<comment type="caution">
    <text evidence="14">The sequence shown here is derived from an EMBL/GenBank/DDBJ whole genome shotgun (WGS) entry which is preliminary data.</text>
</comment>
<dbReference type="PROSITE" id="PS50011">
    <property type="entry name" value="PROTEIN_KINASE_DOM"/>
    <property type="match status" value="1"/>
</dbReference>
<dbReference type="Gene3D" id="3.80.10.10">
    <property type="entry name" value="Ribonuclease Inhibitor"/>
    <property type="match status" value="4"/>
</dbReference>
<reference evidence="14 15" key="1">
    <citation type="submission" date="2024-09" db="EMBL/GenBank/DDBJ databases">
        <title>Chromosome-scale assembly of Riccia sorocarpa.</title>
        <authorList>
            <person name="Paukszto L."/>
        </authorList>
    </citation>
    <scope>NUCLEOTIDE SEQUENCE [LARGE SCALE GENOMIC DNA]</scope>
    <source>
        <strain evidence="14">LP-2024</strain>
        <tissue evidence="14">Aerial parts of the thallus</tissue>
    </source>
</reference>
<evidence type="ECO:0000256" key="9">
    <source>
        <dbReference type="ARBA" id="ARBA00022989"/>
    </source>
</evidence>
<dbReference type="Proteomes" id="UP001633002">
    <property type="component" value="Unassembled WGS sequence"/>
</dbReference>
<dbReference type="PRINTS" id="PR00019">
    <property type="entry name" value="LEURICHRPT"/>
</dbReference>
<dbReference type="FunFam" id="3.80.10.10:FF:000095">
    <property type="entry name" value="LRR receptor-like serine/threonine-protein kinase GSO1"/>
    <property type="match status" value="1"/>
</dbReference>
<dbReference type="Gene3D" id="1.10.510.10">
    <property type="entry name" value="Transferase(Phosphotransferase) domain 1"/>
    <property type="match status" value="1"/>
</dbReference>
<keyword evidence="9 12" id="KW-1133">Transmembrane helix</keyword>
<dbReference type="Pfam" id="PF07714">
    <property type="entry name" value="PK_Tyr_Ser-Thr"/>
    <property type="match status" value="1"/>
</dbReference>
<dbReference type="InterPro" id="IPR003591">
    <property type="entry name" value="Leu-rich_rpt_typical-subtyp"/>
</dbReference>
<dbReference type="FunFam" id="3.80.10.10:FF:000686">
    <property type="entry name" value="LRR receptor-like serine/threonine-protein kinase GHR1"/>
    <property type="match status" value="1"/>
</dbReference>
<dbReference type="InterPro" id="IPR001611">
    <property type="entry name" value="Leu-rich_rpt"/>
</dbReference>
<evidence type="ECO:0000256" key="10">
    <source>
        <dbReference type="ARBA" id="ARBA00023136"/>
    </source>
</evidence>
<dbReference type="GO" id="GO:0005524">
    <property type="term" value="F:ATP binding"/>
    <property type="evidence" value="ECO:0007669"/>
    <property type="project" value="UniProtKB-KW"/>
</dbReference>
<evidence type="ECO:0000256" key="2">
    <source>
        <dbReference type="ARBA" id="ARBA00022553"/>
    </source>
</evidence>
<dbReference type="Pfam" id="PF13855">
    <property type="entry name" value="LRR_8"/>
    <property type="match status" value="1"/>
</dbReference>
<dbReference type="Gene3D" id="3.30.200.20">
    <property type="entry name" value="Phosphorylase Kinase, domain 1"/>
    <property type="match status" value="1"/>
</dbReference>